<organism evidence="1 2">
    <name type="scientific">Aduncisulcus paluster</name>
    <dbReference type="NCBI Taxonomy" id="2918883"/>
    <lineage>
        <taxon>Eukaryota</taxon>
        <taxon>Metamonada</taxon>
        <taxon>Carpediemonas-like organisms</taxon>
        <taxon>Aduncisulcus</taxon>
    </lineage>
</organism>
<dbReference type="InterPro" id="IPR016024">
    <property type="entry name" value="ARM-type_fold"/>
</dbReference>
<gene>
    <name evidence="1" type="ORF">ADUPG1_008559</name>
</gene>
<proteinExistence type="predicted"/>
<dbReference type="SMART" id="SM00185">
    <property type="entry name" value="ARM"/>
    <property type="match status" value="8"/>
</dbReference>
<dbReference type="Pfam" id="PF00514">
    <property type="entry name" value="Arm"/>
    <property type="match status" value="2"/>
</dbReference>
<dbReference type="InterPro" id="IPR000225">
    <property type="entry name" value="Armadillo"/>
</dbReference>
<evidence type="ECO:0000313" key="1">
    <source>
        <dbReference type="EMBL" id="GKT35387.1"/>
    </source>
</evidence>
<evidence type="ECO:0000313" key="2">
    <source>
        <dbReference type="Proteomes" id="UP001057375"/>
    </source>
</evidence>
<comment type="caution">
    <text evidence="1">The sequence shown here is derived from an EMBL/GenBank/DDBJ whole genome shotgun (WGS) entry which is preliminary data.</text>
</comment>
<name>A0ABQ5KSE8_9EUKA</name>
<dbReference type="PANTHER" id="PTHR23314">
    <property type="entry name" value="SPERM-ASSOCIATED ANTIGEN 6 ARMADILLO REPEAT-CONTAINING"/>
    <property type="match status" value="1"/>
</dbReference>
<dbReference type="InterPro" id="IPR011989">
    <property type="entry name" value="ARM-like"/>
</dbReference>
<dbReference type="Proteomes" id="UP001057375">
    <property type="component" value="Unassembled WGS sequence"/>
</dbReference>
<protein>
    <submittedName>
        <fullName evidence="1">Axoneme central apparatus protein</fullName>
    </submittedName>
</protein>
<dbReference type="PANTHER" id="PTHR23314:SF0">
    <property type="entry name" value="SPERM-ASSOCIATED ANTIGEN 6"/>
    <property type="match status" value="1"/>
</dbReference>
<accession>A0ABQ5KSE8</accession>
<dbReference type="EMBL" id="BQXS01010979">
    <property type="protein sequence ID" value="GKT35387.1"/>
    <property type="molecule type" value="Genomic_DNA"/>
</dbReference>
<sequence length="865" mass="94961">MSKFVTAHFEAFQRARVEFVQGLAEMSQHPQNVGAIKSLGGVPLCRSLLLDSVPSIQQSAALALGRIASYSEGMAELVVANDVIPQLVFSLGDQNRFYKKAAAFVLRAVAKHSAPLAQAVVDAGALEALVTCLEEFDPGVKEAAAWAVGYIARHTPDLAQYVVDAGAVSLLVLAVQEPELPLKRISVSSLADVAKHTPELAQAVVDAGGVAFVAPLLESRDAKLRRQVCACLGHISKHSVDLAELVVEAEVFPRALICLKDTDPMVQRNAAVLVREVVKHTPELAQLVTNAGGVGALVEYSSSTTGNARLPAIMALGFIGAFSETLASAVIVAHGVKPIVNALTVEPEDHVKAASAWTLGQLGRHSSDHAKAVVEANVLPKLVAAFSSSTSSPDLKSKCKRACKSIVQQCTLLPALDPLLQSAPAEILKFVIAQYAKVLPTNAEARKQFVVSGGLKRVQELEPEHGTELAEHVQRINACYPDEVVRHYAPTRGEDLLRAVEAYKIRNSISIQMSSSTDAVIQTVEPEFVHGRDERCCPIPRDAPNIKSAEFPTIEAIDGTKEEGDEKYDQSFEAQQMMKGEGNSGHFTNISIPFSSSSPMKGAYICLCGNSWDSPPSHLIFTLTSSRGDKTSKKYEFPEFIGYHWYFLPVDLPDVVLCEITGKGREEEYFGIKTLVFISREETHEEISFREAREKLWFEAPVMKPEFVRKGDRKSKGRDSIPIPRDNPKLVDPSFSMVKCKNDAFSMESEYYDQSSNAQKMLKGEDRVSLSHLSIPFPSPSPMKGAYICVSDYGCSPSLLFTFTDCDGKKIFKKYEFAEPEHEYEWHFLPIDLDNVVLCEIEGKGRWRSKNSLYFWIHSLVFTMP</sequence>
<reference evidence="1" key="1">
    <citation type="submission" date="2022-03" db="EMBL/GenBank/DDBJ databases">
        <title>Draft genome sequence of Aduncisulcus paluster, a free-living microaerophilic Fornicata.</title>
        <authorList>
            <person name="Yuyama I."/>
            <person name="Kume K."/>
            <person name="Tamura T."/>
            <person name="Inagaki Y."/>
            <person name="Hashimoto T."/>
        </authorList>
    </citation>
    <scope>NUCLEOTIDE SEQUENCE</scope>
    <source>
        <strain evidence="1">NY0171</strain>
    </source>
</reference>
<dbReference type="SUPFAM" id="SSF48371">
    <property type="entry name" value="ARM repeat"/>
    <property type="match status" value="1"/>
</dbReference>
<dbReference type="Gene3D" id="1.25.10.10">
    <property type="entry name" value="Leucine-rich Repeat Variant"/>
    <property type="match status" value="2"/>
</dbReference>
<keyword evidence="2" id="KW-1185">Reference proteome</keyword>